<protein>
    <recommendedName>
        <fullName evidence="3">NAD-dependent epimerase/dehydratase domain-containing protein</fullName>
    </recommendedName>
</protein>
<dbReference type="GO" id="GO:0016616">
    <property type="term" value="F:oxidoreductase activity, acting on the CH-OH group of donors, NAD or NADP as acceptor"/>
    <property type="evidence" value="ECO:0007669"/>
    <property type="project" value="TreeGrafter"/>
</dbReference>
<dbReference type="Pfam" id="PF01370">
    <property type="entry name" value="Epimerase"/>
    <property type="match status" value="1"/>
</dbReference>
<comment type="caution">
    <text evidence="4">The sequence shown here is derived from an EMBL/GenBank/DDBJ whole genome shotgun (WGS) entry which is preliminary data.</text>
</comment>
<gene>
    <name evidence="4" type="ORF">PFISCL1PPCAC_24068</name>
</gene>
<accession>A0AAV5WLC8</accession>
<keyword evidence="1" id="KW-0560">Oxidoreductase</keyword>
<name>A0AAV5WLC8_9BILA</name>
<dbReference type="InterPro" id="IPR001509">
    <property type="entry name" value="Epimerase_deHydtase"/>
</dbReference>
<reference evidence="4" key="1">
    <citation type="submission" date="2023-10" db="EMBL/GenBank/DDBJ databases">
        <title>Genome assembly of Pristionchus species.</title>
        <authorList>
            <person name="Yoshida K."/>
            <person name="Sommer R.J."/>
        </authorList>
    </citation>
    <scope>NUCLEOTIDE SEQUENCE</scope>
    <source>
        <strain evidence="4">RS5133</strain>
    </source>
</reference>
<sequence length="357" mass="39542">LPVVLVTGASGYVALHCVRRLLEGPYRVRGTVRSKSNTQKIAPLLRLPEASSKLELVEADLLKPDNWTEVVSGCTYILHVASPWIITATSEIVKTAVEGTLTVLNAANACPEVKKVVLTSSCAAVNDGHKNGSAIFDETFWTDMESKRVEWYGISKTLAEKAAWDYWNSLPVTSRFALTVLNPTLVFGPVLSDVEHGSATILARMMKRVTNLAQPKVSLGLVDVRDVAEAHVRSLERRETDGERILITASPSAWYADIAKWLKAEFARYGYGITTHECPTWILKLYAASGIDPQSKAVVRRRGPELRFDNSKSIRLLSMKYRSVGRSVVEMMHSMIDAGMVKGTKKYEATKRMRSNS</sequence>
<feature type="domain" description="NAD-dependent epimerase/dehydratase" evidence="3">
    <location>
        <begin position="4"/>
        <end position="243"/>
    </location>
</feature>
<evidence type="ECO:0000256" key="2">
    <source>
        <dbReference type="ARBA" id="ARBA00023445"/>
    </source>
</evidence>
<dbReference type="Gene3D" id="3.40.50.720">
    <property type="entry name" value="NAD(P)-binding Rossmann-like Domain"/>
    <property type="match status" value="1"/>
</dbReference>
<dbReference type="InterPro" id="IPR050425">
    <property type="entry name" value="NAD(P)_dehydrat-like"/>
</dbReference>
<evidence type="ECO:0000259" key="3">
    <source>
        <dbReference type="Pfam" id="PF01370"/>
    </source>
</evidence>
<dbReference type="AlphaFoldDB" id="A0AAV5WLC8"/>
<feature type="non-terminal residue" evidence="4">
    <location>
        <position position="357"/>
    </location>
</feature>
<feature type="non-terminal residue" evidence="4">
    <location>
        <position position="1"/>
    </location>
</feature>
<dbReference type="PANTHER" id="PTHR10366">
    <property type="entry name" value="NAD DEPENDENT EPIMERASE/DEHYDRATASE"/>
    <property type="match status" value="1"/>
</dbReference>
<dbReference type="Proteomes" id="UP001432322">
    <property type="component" value="Unassembled WGS sequence"/>
</dbReference>
<dbReference type="EMBL" id="BTSY01000006">
    <property type="protein sequence ID" value="GMT32771.1"/>
    <property type="molecule type" value="Genomic_DNA"/>
</dbReference>
<keyword evidence="5" id="KW-1185">Reference proteome</keyword>
<dbReference type="PANTHER" id="PTHR10366:SF564">
    <property type="entry name" value="STEROL-4-ALPHA-CARBOXYLATE 3-DEHYDROGENASE, DECARBOXYLATING"/>
    <property type="match status" value="1"/>
</dbReference>
<comment type="similarity">
    <text evidence="2">Belongs to the NAD(P)-dependent epimerase/dehydratase family. Dihydroflavonol-4-reductase subfamily.</text>
</comment>
<evidence type="ECO:0000313" key="5">
    <source>
        <dbReference type="Proteomes" id="UP001432322"/>
    </source>
</evidence>
<dbReference type="FunFam" id="3.40.50.720:FF:000336">
    <property type="entry name" value="Aldehyde reductase"/>
    <property type="match status" value="1"/>
</dbReference>
<organism evidence="4 5">
    <name type="scientific">Pristionchus fissidentatus</name>
    <dbReference type="NCBI Taxonomy" id="1538716"/>
    <lineage>
        <taxon>Eukaryota</taxon>
        <taxon>Metazoa</taxon>
        <taxon>Ecdysozoa</taxon>
        <taxon>Nematoda</taxon>
        <taxon>Chromadorea</taxon>
        <taxon>Rhabditida</taxon>
        <taxon>Rhabditina</taxon>
        <taxon>Diplogasteromorpha</taxon>
        <taxon>Diplogasteroidea</taxon>
        <taxon>Neodiplogasteridae</taxon>
        <taxon>Pristionchus</taxon>
    </lineage>
</organism>
<proteinExistence type="inferred from homology"/>
<dbReference type="InterPro" id="IPR036291">
    <property type="entry name" value="NAD(P)-bd_dom_sf"/>
</dbReference>
<dbReference type="SUPFAM" id="SSF51735">
    <property type="entry name" value="NAD(P)-binding Rossmann-fold domains"/>
    <property type="match status" value="1"/>
</dbReference>
<evidence type="ECO:0000313" key="4">
    <source>
        <dbReference type="EMBL" id="GMT32771.1"/>
    </source>
</evidence>
<evidence type="ECO:0000256" key="1">
    <source>
        <dbReference type="ARBA" id="ARBA00023002"/>
    </source>
</evidence>